<proteinExistence type="predicted"/>
<evidence type="ECO:0000256" key="1">
    <source>
        <dbReference type="SAM" id="MobiDB-lite"/>
    </source>
</evidence>
<accession>A0AAV1L1Z2</accession>
<feature type="compositionally biased region" description="Basic and acidic residues" evidence="1">
    <location>
        <begin position="167"/>
        <end position="183"/>
    </location>
</feature>
<keyword evidence="3" id="KW-1185">Reference proteome</keyword>
<organism evidence="2 3">
    <name type="scientific">Parnassius mnemosyne</name>
    <name type="common">clouded apollo</name>
    <dbReference type="NCBI Taxonomy" id="213953"/>
    <lineage>
        <taxon>Eukaryota</taxon>
        <taxon>Metazoa</taxon>
        <taxon>Ecdysozoa</taxon>
        <taxon>Arthropoda</taxon>
        <taxon>Hexapoda</taxon>
        <taxon>Insecta</taxon>
        <taxon>Pterygota</taxon>
        <taxon>Neoptera</taxon>
        <taxon>Endopterygota</taxon>
        <taxon>Lepidoptera</taxon>
        <taxon>Glossata</taxon>
        <taxon>Ditrysia</taxon>
        <taxon>Papilionoidea</taxon>
        <taxon>Papilionidae</taxon>
        <taxon>Parnassiinae</taxon>
        <taxon>Parnassini</taxon>
        <taxon>Parnassius</taxon>
        <taxon>Driopa</taxon>
    </lineage>
</organism>
<dbReference type="GO" id="GO:0008582">
    <property type="term" value="P:regulation of synaptic assembly at neuromuscular junction"/>
    <property type="evidence" value="ECO:0007669"/>
    <property type="project" value="TreeGrafter"/>
</dbReference>
<dbReference type="PANTHER" id="PTHR45943">
    <property type="entry name" value="E3 UBIQUITIN-PROTEIN LIGASE MYCBP2"/>
    <property type="match status" value="1"/>
</dbReference>
<dbReference type="EMBL" id="CAVLGL010000082">
    <property type="protein sequence ID" value="CAK1588084.1"/>
    <property type="molecule type" value="Genomic_DNA"/>
</dbReference>
<dbReference type="GO" id="GO:0005886">
    <property type="term" value="C:plasma membrane"/>
    <property type="evidence" value="ECO:0007669"/>
    <property type="project" value="TreeGrafter"/>
</dbReference>
<dbReference type="PANTHER" id="PTHR45943:SF1">
    <property type="entry name" value="E3 UBIQUITIN-PROTEIN LIGASE MYCBP2"/>
    <property type="match status" value="1"/>
</dbReference>
<evidence type="ECO:0000313" key="2">
    <source>
        <dbReference type="EMBL" id="CAK1588084.1"/>
    </source>
</evidence>
<name>A0AAV1L1Z2_9NEOP</name>
<dbReference type="CDD" id="cd19799">
    <property type="entry name" value="Bbox2_MYCBP2"/>
    <property type="match status" value="1"/>
</dbReference>
<comment type="caution">
    <text evidence="2">The sequence shown here is derived from an EMBL/GenBank/DDBJ whole genome shotgun (WGS) entry which is preliminary data.</text>
</comment>
<protein>
    <submittedName>
        <fullName evidence="2">Uncharacterized protein</fullName>
    </submittedName>
</protein>
<dbReference type="GO" id="GO:0007411">
    <property type="term" value="P:axon guidance"/>
    <property type="evidence" value="ECO:0007669"/>
    <property type="project" value="TreeGrafter"/>
</dbReference>
<feature type="compositionally biased region" description="Low complexity" evidence="1">
    <location>
        <begin position="184"/>
        <end position="193"/>
    </location>
</feature>
<feature type="region of interest" description="Disordered" evidence="1">
    <location>
        <begin position="167"/>
        <end position="202"/>
    </location>
</feature>
<dbReference type="GO" id="GO:0005634">
    <property type="term" value="C:nucleus"/>
    <property type="evidence" value="ECO:0007669"/>
    <property type="project" value="TreeGrafter"/>
</dbReference>
<sequence length="484" mass="53519">MVYMQDSEIDPNSFTWVCYALPRIAGAAIRVRCELRGPEAAVRVRQVRVLSVPVPHPTSALPSHALQSLVEQDTLRVFRLLTSQVFGKLLEWDHSATESKEGAVAAEDTIADDSDLREHVVGILFAGHKLTSLQRQVMTHIVCAIRCEATRVRDDWETAFLCADAAEKTERSEQTERTERAEQTEQPEQPEQAEQAERFEGSLLPPPPQDNYCFEMLSLLLALSGSAVGRAHLAQSIELLTNLLSLLHTGSERVQRQVISLLRRMITEISPQRVSMAINLGVDLENRVSFLDHIVCYLAKAITVQVKVKGSGAPAPGMVTMGNSIIPVTPATWFMRGSTTKKHAHLVSKLLLDMAEDKVSMSWGEETRKALATYASSVAQVSEAERRPDRCIASPTMWLALAALCVCEQSYIDVLKSASASDVRSEAESRPLCVNHDDGSTAAVVQCHACGALCGECDRFLHLNRAARTHYRQVTFILFNTFKL</sequence>
<gene>
    <name evidence="2" type="ORF">PARMNEM_LOCUS8771</name>
</gene>
<dbReference type="AlphaFoldDB" id="A0AAV1L1Z2"/>
<dbReference type="GO" id="GO:0061630">
    <property type="term" value="F:ubiquitin protein ligase activity"/>
    <property type="evidence" value="ECO:0007669"/>
    <property type="project" value="TreeGrafter"/>
</dbReference>
<reference evidence="2 3" key="1">
    <citation type="submission" date="2023-11" db="EMBL/GenBank/DDBJ databases">
        <authorList>
            <person name="Hedman E."/>
            <person name="Englund M."/>
            <person name="Stromberg M."/>
            <person name="Nyberg Akerstrom W."/>
            <person name="Nylinder S."/>
            <person name="Jareborg N."/>
            <person name="Kallberg Y."/>
            <person name="Kronander E."/>
        </authorList>
    </citation>
    <scope>NUCLEOTIDE SEQUENCE [LARGE SCALE GENOMIC DNA]</scope>
</reference>
<evidence type="ECO:0000313" key="3">
    <source>
        <dbReference type="Proteomes" id="UP001314205"/>
    </source>
</evidence>
<dbReference type="Proteomes" id="UP001314205">
    <property type="component" value="Unassembled WGS sequence"/>
</dbReference>